<dbReference type="InterPro" id="IPR006095">
    <property type="entry name" value="Glu/Leu/Phe/Val/Trp_DH"/>
</dbReference>
<evidence type="ECO:0000259" key="6">
    <source>
        <dbReference type="SMART" id="SM00839"/>
    </source>
</evidence>
<dbReference type="Pfam" id="PF00208">
    <property type="entry name" value="ELFV_dehydrog"/>
    <property type="match status" value="1"/>
</dbReference>
<evidence type="ECO:0000256" key="3">
    <source>
        <dbReference type="ARBA" id="ARBA00023027"/>
    </source>
</evidence>
<evidence type="ECO:0000256" key="4">
    <source>
        <dbReference type="RuleBase" id="RU004417"/>
    </source>
</evidence>
<evidence type="ECO:0000313" key="8">
    <source>
        <dbReference type="Proteomes" id="UP001500363"/>
    </source>
</evidence>
<proteinExistence type="inferred from homology"/>
<gene>
    <name evidence="7" type="ORF">GCM10009741_75980</name>
</gene>
<dbReference type="InterPro" id="IPR033524">
    <property type="entry name" value="Glu/Leu/Phe/Val_DH_AS"/>
</dbReference>
<organism evidence="7 8">
    <name type="scientific">Kribbella lupini</name>
    <dbReference type="NCBI Taxonomy" id="291602"/>
    <lineage>
        <taxon>Bacteria</taxon>
        <taxon>Bacillati</taxon>
        <taxon>Actinomycetota</taxon>
        <taxon>Actinomycetes</taxon>
        <taxon>Propionibacteriales</taxon>
        <taxon>Kribbellaceae</taxon>
        <taxon>Kribbella</taxon>
    </lineage>
</organism>
<name>A0ABN2CKU0_9ACTN</name>
<dbReference type="Proteomes" id="UP001500363">
    <property type="component" value="Unassembled WGS sequence"/>
</dbReference>
<evidence type="ECO:0000256" key="2">
    <source>
        <dbReference type="ARBA" id="ARBA00023002"/>
    </source>
</evidence>
<evidence type="ECO:0000256" key="5">
    <source>
        <dbReference type="SAM" id="MobiDB-lite"/>
    </source>
</evidence>
<dbReference type="InterPro" id="IPR016211">
    <property type="entry name" value="Glu/Phe/Leu/Val/Trp_DH_bac/arc"/>
</dbReference>
<dbReference type="InterPro" id="IPR006097">
    <property type="entry name" value="Glu/Leu/Phe/Val/Trp_DH_dimer"/>
</dbReference>
<feature type="domain" description="Glutamate/phenylalanine/leucine/valine/L-tryptophan dehydrogenase C-terminal" evidence="6">
    <location>
        <begin position="179"/>
        <end position="385"/>
    </location>
</feature>
<dbReference type="Gene3D" id="3.40.50.720">
    <property type="entry name" value="NAD(P)-binding Rossmann-like Domain"/>
    <property type="match status" value="1"/>
</dbReference>
<evidence type="ECO:0000313" key="7">
    <source>
        <dbReference type="EMBL" id="GAA1559679.1"/>
    </source>
</evidence>
<evidence type="ECO:0000256" key="1">
    <source>
        <dbReference type="ARBA" id="ARBA00006382"/>
    </source>
</evidence>
<dbReference type="SMART" id="SM00839">
    <property type="entry name" value="ELFV_dehydrog"/>
    <property type="match status" value="1"/>
</dbReference>
<accession>A0ABN2CKU0</accession>
<feature type="region of interest" description="Disordered" evidence="5">
    <location>
        <begin position="1"/>
        <end position="24"/>
    </location>
</feature>
<sequence>MIHLWRTSCPAHPADSPSESDMSMNLQLGPRTAGVFERDDELAGAGHEQVVFCRDDDSGLRAIISIHDTTLGPALGGTRFFPYPNESAALRDGLRLSQGMTFKAAAAGLPLGGGKAVIIGDPAKLKSPALLRAYGRFVERLGGSYVTAADVGTSSADLDLIGETTRHVVGRSVAAGGSGDSGLSTARGVFHAMRAAARLAWPADGLSGRTVGVEGAGKVGLHLIGLLLGEQAEVVLSDPSAAARQRVFDTYGQLPVAPSLFDVPIDVYAPCALGSTLTRSSVATLHASVVCGAANNQLADHSVDDALFHAQVTWVPDFIANAGGLIQVGGELLGTAPSDVLAQVRRIEDTTHEVVSRSIERQTPTGSAALDIVRARLSRDAPHQHAFA</sequence>
<dbReference type="SUPFAM" id="SSF51735">
    <property type="entry name" value="NAD(P)-binding Rossmann-fold domains"/>
    <property type="match status" value="1"/>
</dbReference>
<dbReference type="Gene3D" id="3.40.50.10860">
    <property type="entry name" value="Leucine Dehydrogenase, chain A, domain 1"/>
    <property type="match status" value="1"/>
</dbReference>
<keyword evidence="3" id="KW-0520">NAD</keyword>
<dbReference type="PANTHER" id="PTHR42722:SF1">
    <property type="entry name" value="VALINE DEHYDROGENASE"/>
    <property type="match status" value="1"/>
</dbReference>
<protein>
    <submittedName>
        <fullName evidence="7">Glu/Leu/Phe/Val dehydrogenase dimerization domain-containing protein</fullName>
    </submittedName>
</protein>
<dbReference type="Pfam" id="PF02812">
    <property type="entry name" value="ELFV_dehydrog_N"/>
    <property type="match status" value="1"/>
</dbReference>
<dbReference type="SUPFAM" id="SSF53223">
    <property type="entry name" value="Aminoacid dehydrogenase-like, N-terminal domain"/>
    <property type="match status" value="1"/>
</dbReference>
<dbReference type="PIRSF" id="PIRSF000188">
    <property type="entry name" value="Phe_leu_dh"/>
    <property type="match status" value="1"/>
</dbReference>
<comment type="caution">
    <text evidence="7">The sequence shown here is derived from an EMBL/GenBank/DDBJ whole genome shotgun (WGS) entry which is preliminary data.</text>
</comment>
<dbReference type="PANTHER" id="PTHR42722">
    <property type="entry name" value="LEUCINE DEHYDROGENASE"/>
    <property type="match status" value="1"/>
</dbReference>
<dbReference type="InterPro" id="IPR006096">
    <property type="entry name" value="Glu/Leu/Phe/Val/Trp_DH_C"/>
</dbReference>
<reference evidence="7 8" key="1">
    <citation type="journal article" date="2019" name="Int. J. Syst. Evol. Microbiol.">
        <title>The Global Catalogue of Microorganisms (GCM) 10K type strain sequencing project: providing services to taxonomists for standard genome sequencing and annotation.</title>
        <authorList>
            <consortium name="The Broad Institute Genomics Platform"/>
            <consortium name="The Broad Institute Genome Sequencing Center for Infectious Disease"/>
            <person name="Wu L."/>
            <person name="Ma J."/>
        </authorList>
    </citation>
    <scope>NUCLEOTIDE SEQUENCE [LARGE SCALE GENOMIC DNA]</scope>
    <source>
        <strain evidence="7 8">JCM 14303</strain>
    </source>
</reference>
<dbReference type="PROSITE" id="PS00074">
    <property type="entry name" value="GLFV_DEHYDROGENASE"/>
    <property type="match status" value="1"/>
</dbReference>
<keyword evidence="2 4" id="KW-0560">Oxidoreductase</keyword>
<dbReference type="InterPro" id="IPR036291">
    <property type="entry name" value="NAD(P)-bd_dom_sf"/>
</dbReference>
<comment type="similarity">
    <text evidence="1 4">Belongs to the Glu/Leu/Phe/Val dehydrogenases family.</text>
</comment>
<keyword evidence="8" id="KW-1185">Reference proteome</keyword>
<dbReference type="EMBL" id="BAAANC010000005">
    <property type="protein sequence ID" value="GAA1559679.1"/>
    <property type="molecule type" value="Genomic_DNA"/>
</dbReference>
<dbReference type="PRINTS" id="PR00082">
    <property type="entry name" value="GLFDHDRGNASE"/>
</dbReference>
<dbReference type="InterPro" id="IPR046346">
    <property type="entry name" value="Aminoacid_DH-like_N_sf"/>
</dbReference>